<evidence type="ECO:0000256" key="1">
    <source>
        <dbReference type="SAM" id="MobiDB-lite"/>
    </source>
</evidence>
<organism evidence="2 3">
    <name type="scientific">Aspergillus tanneri</name>
    <dbReference type="NCBI Taxonomy" id="1220188"/>
    <lineage>
        <taxon>Eukaryota</taxon>
        <taxon>Fungi</taxon>
        <taxon>Dikarya</taxon>
        <taxon>Ascomycota</taxon>
        <taxon>Pezizomycotina</taxon>
        <taxon>Eurotiomycetes</taxon>
        <taxon>Eurotiomycetidae</taxon>
        <taxon>Eurotiales</taxon>
        <taxon>Aspergillaceae</taxon>
        <taxon>Aspergillus</taxon>
        <taxon>Aspergillus subgen. Circumdati</taxon>
    </lineage>
</organism>
<name>A0A4S3JJZ5_9EURO</name>
<evidence type="ECO:0000313" key="2">
    <source>
        <dbReference type="EMBL" id="THC93621.1"/>
    </source>
</evidence>
<dbReference type="AlphaFoldDB" id="A0A4S3JJZ5"/>
<keyword evidence="3" id="KW-1185">Reference proteome</keyword>
<reference evidence="2 3" key="1">
    <citation type="submission" date="2019-03" db="EMBL/GenBank/DDBJ databases">
        <title>The genome sequence of a newly discovered highly antifungal drug resistant Aspergillus species, Aspergillus tanneri NIH 1004.</title>
        <authorList>
            <person name="Mounaud S."/>
            <person name="Singh I."/>
            <person name="Joardar V."/>
            <person name="Pakala S."/>
            <person name="Pakala S."/>
            <person name="Venepally P."/>
            <person name="Hoover J."/>
            <person name="Nierman W."/>
            <person name="Chung J."/>
            <person name="Losada L."/>
        </authorList>
    </citation>
    <scope>NUCLEOTIDE SEQUENCE [LARGE SCALE GENOMIC DNA]</scope>
    <source>
        <strain evidence="2 3">NIH1004</strain>
    </source>
</reference>
<dbReference type="Proteomes" id="UP000308092">
    <property type="component" value="Unassembled WGS sequence"/>
</dbReference>
<comment type="caution">
    <text evidence="2">The sequence shown here is derived from an EMBL/GenBank/DDBJ whole genome shotgun (WGS) entry which is preliminary data.</text>
</comment>
<evidence type="ECO:0000313" key="3">
    <source>
        <dbReference type="Proteomes" id="UP000308092"/>
    </source>
</evidence>
<accession>A0A4S3JJZ5</accession>
<gene>
    <name evidence="2" type="ORF">EYZ11_006905</name>
</gene>
<dbReference type="VEuPathDB" id="FungiDB:EYZ11_006905"/>
<feature type="region of interest" description="Disordered" evidence="1">
    <location>
        <begin position="1"/>
        <end position="40"/>
    </location>
</feature>
<proteinExistence type="predicted"/>
<dbReference type="EMBL" id="SOSA01000254">
    <property type="protein sequence ID" value="THC93621.1"/>
    <property type="molecule type" value="Genomic_DNA"/>
</dbReference>
<protein>
    <submittedName>
        <fullName evidence="2">Uncharacterized protein</fullName>
    </submittedName>
</protein>
<sequence>MEASRHVGNASPIGPGLQTVFPAANVSKSETPLVADHRKG</sequence>